<evidence type="ECO:0000313" key="3">
    <source>
        <dbReference type="Proteomes" id="UP001281410"/>
    </source>
</evidence>
<organism evidence="2 3">
    <name type="scientific">Dipteronia sinensis</name>
    <dbReference type="NCBI Taxonomy" id="43782"/>
    <lineage>
        <taxon>Eukaryota</taxon>
        <taxon>Viridiplantae</taxon>
        <taxon>Streptophyta</taxon>
        <taxon>Embryophyta</taxon>
        <taxon>Tracheophyta</taxon>
        <taxon>Spermatophyta</taxon>
        <taxon>Magnoliopsida</taxon>
        <taxon>eudicotyledons</taxon>
        <taxon>Gunneridae</taxon>
        <taxon>Pentapetalae</taxon>
        <taxon>rosids</taxon>
        <taxon>malvids</taxon>
        <taxon>Sapindales</taxon>
        <taxon>Sapindaceae</taxon>
        <taxon>Hippocastanoideae</taxon>
        <taxon>Acereae</taxon>
        <taxon>Dipteronia</taxon>
    </lineage>
</organism>
<proteinExistence type="predicted"/>
<name>A0AAE0EBK1_9ROSI</name>
<dbReference type="Proteomes" id="UP001281410">
    <property type="component" value="Unassembled WGS sequence"/>
</dbReference>
<feature type="region of interest" description="Disordered" evidence="1">
    <location>
        <begin position="214"/>
        <end position="248"/>
    </location>
</feature>
<keyword evidence="3" id="KW-1185">Reference proteome</keyword>
<dbReference type="AlphaFoldDB" id="A0AAE0EBK1"/>
<feature type="region of interest" description="Disordered" evidence="1">
    <location>
        <begin position="83"/>
        <end position="102"/>
    </location>
</feature>
<evidence type="ECO:0000313" key="2">
    <source>
        <dbReference type="EMBL" id="KAK3222054.1"/>
    </source>
</evidence>
<reference evidence="2" key="1">
    <citation type="journal article" date="2023" name="Plant J.">
        <title>Genome sequences and population genomics provide insights into the demographic history, inbreeding, and mutation load of two 'living fossil' tree species of Dipteronia.</title>
        <authorList>
            <person name="Feng Y."/>
            <person name="Comes H.P."/>
            <person name="Chen J."/>
            <person name="Zhu S."/>
            <person name="Lu R."/>
            <person name="Zhang X."/>
            <person name="Li P."/>
            <person name="Qiu J."/>
            <person name="Olsen K.M."/>
            <person name="Qiu Y."/>
        </authorList>
    </citation>
    <scope>NUCLEOTIDE SEQUENCE</scope>
    <source>
        <strain evidence="2">NBL</strain>
    </source>
</reference>
<evidence type="ECO:0000256" key="1">
    <source>
        <dbReference type="SAM" id="MobiDB-lite"/>
    </source>
</evidence>
<protein>
    <submittedName>
        <fullName evidence="2">Uncharacterized protein</fullName>
    </submittedName>
</protein>
<dbReference type="EMBL" id="JANJYJ010000003">
    <property type="protein sequence ID" value="KAK3222054.1"/>
    <property type="molecule type" value="Genomic_DNA"/>
</dbReference>
<sequence>MSGDHAVWNPLRGAVTIYGTMLTLGVTLPLQPFIARFLAEVGIAPAQLTSNSYRIWISICYLWKQIGAKHPPTPQEIRNFYTLGRSDNGDQDSVKKIPPNGSKRRFKKETAVRKVATFSKRSPVSKVAKKTEGSSTFEDAHGKREVRIAEGPTAYQTGVKPLIPGEEDDDQETVTEMILREHRLKKRSDRISAASAVHPSDQFKGDVQSLAGVSEQAILQQTKPPPLCESDPIHADRPTAEVPSKPPT</sequence>
<comment type="caution">
    <text evidence="2">The sequence shown here is derived from an EMBL/GenBank/DDBJ whole genome shotgun (WGS) entry which is preliminary data.</text>
</comment>
<accession>A0AAE0EBK1</accession>
<gene>
    <name evidence="2" type="ORF">Dsin_009079</name>
</gene>